<organism evidence="2 3">
    <name type="scientific">Olea europaea subsp. europaea</name>
    <dbReference type="NCBI Taxonomy" id="158383"/>
    <lineage>
        <taxon>Eukaryota</taxon>
        <taxon>Viridiplantae</taxon>
        <taxon>Streptophyta</taxon>
        <taxon>Embryophyta</taxon>
        <taxon>Tracheophyta</taxon>
        <taxon>Spermatophyta</taxon>
        <taxon>Magnoliopsida</taxon>
        <taxon>eudicotyledons</taxon>
        <taxon>Gunneridae</taxon>
        <taxon>Pentapetalae</taxon>
        <taxon>asterids</taxon>
        <taxon>lamiids</taxon>
        <taxon>Lamiales</taxon>
        <taxon>Oleaceae</taxon>
        <taxon>Oleeae</taxon>
        <taxon>Olea</taxon>
    </lineage>
</organism>
<dbReference type="Proteomes" id="UP000594638">
    <property type="component" value="Unassembled WGS sequence"/>
</dbReference>
<dbReference type="EMBL" id="CACTIH010005720">
    <property type="protein sequence ID" value="CAA3000923.1"/>
    <property type="molecule type" value="Genomic_DNA"/>
</dbReference>
<evidence type="ECO:0000313" key="2">
    <source>
        <dbReference type="EMBL" id="CAA3000923.1"/>
    </source>
</evidence>
<dbReference type="Gramene" id="OE9A093338T1">
    <property type="protein sequence ID" value="OE9A093338C1"/>
    <property type="gene ID" value="OE9A093338"/>
</dbReference>
<comment type="caution">
    <text evidence="2">The sequence shown here is derived from an EMBL/GenBank/DDBJ whole genome shotgun (WGS) entry which is preliminary data.</text>
</comment>
<name>A0A8S0T9S9_OLEEU</name>
<evidence type="ECO:0000256" key="1">
    <source>
        <dbReference type="SAM" id="MobiDB-lite"/>
    </source>
</evidence>
<dbReference type="AlphaFoldDB" id="A0A8S0T9S9"/>
<gene>
    <name evidence="2" type="ORF">OLEA9_A093338</name>
</gene>
<feature type="non-terminal residue" evidence="2">
    <location>
        <position position="1"/>
    </location>
</feature>
<protein>
    <submittedName>
        <fullName evidence="2">Uncharacterized protein</fullName>
    </submittedName>
</protein>
<feature type="region of interest" description="Disordered" evidence="1">
    <location>
        <begin position="30"/>
        <end position="62"/>
    </location>
</feature>
<sequence>KRETFPDLTTFGRNYIDGAVFTKAISSLTISGHTSEEGCRRSGSPPSKFHRHPRSPSPAGSE</sequence>
<accession>A0A8S0T9S9</accession>
<evidence type="ECO:0000313" key="3">
    <source>
        <dbReference type="Proteomes" id="UP000594638"/>
    </source>
</evidence>
<reference evidence="2 3" key="1">
    <citation type="submission" date="2019-12" db="EMBL/GenBank/DDBJ databases">
        <authorList>
            <person name="Alioto T."/>
            <person name="Alioto T."/>
            <person name="Gomez Garrido J."/>
        </authorList>
    </citation>
    <scope>NUCLEOTIDE SEQUENCE [LARGE SCALE GENOMIC DNA]</scope>
</reference>
<keyword evidence="3" id="KW-1185">Reference proteome</keyword>
<feature type="non-terminal residue" evidence="2">
    <location>
        <position position="62"/>
    </location>
</feature>
<proteinExistence type="predicted"/>